<gene>
    <name evidence="2" type="ORF">NCTC11544_05121</name>
</gene>
<accession>A0A380AV80</accession>
<organism evidence="2 3">
    <name type="scientific">Serratia quinivorans</name>
    <dbReference type="NCBI Taxonomy" id="137545"/>
    <lineage>
        <taxon>Bacteria</taxon>
        <taxon>Pseudomonadati</taxon>
        <taxon>Pseudomonadota</taxon>
        <taxon>Gammaproteobacteria</taxon>
        <taxon>Enterobacterales</taxon>
        <taxon>Yersiniaceae</taxon>
        <taxon>Serratia</taxon>
    </lineage>
</organism>
<dbReference type="Proteomes" id="UP000255529">
    <property type="component" value="Unassembled WGS sequence"/>
</dbReference>
<feature type="transmembrane region" description="Helical" evidence="1">
    <location>
        <begin position="38"/>
        <end position="60"/>
    </location>
</feature>
<keyword evidence="1" id="KW-0472">Membrane</keyword>
<sequence>MAPGPGIDQECLEVTISNPELLDKGLITEGVKMDAGVIVFWIVWLVIMLFFLFLIMTYVISEIISEVIELITWKNREIEGEIFNDYSEVPEVEPAPGKESSMQ</sequence>
<keyword evidence="1" id="KW-1133">Transmembrane helix</keyword>
<name>A0A380AV80_9GAMM</name>
<dbReference type="EMBL" id="UGYN01000002">
    <property type="protein sequence ID" value="SUI88299.1"/>
    <property type="molecule type" value="Genomic_DNA"/>
</dbReference>
<proteinExistence type="predicted"/>
<dbReference type="AlphaFoldDB" id="A0A380AV80"/>
<evidence type="ECO:0000313" key="2">
    <source>
        <dbReference type="EMBL" id="SUI88299.1"/>
    </source>
</evidence>
<protein>
    <submittedName>
        <fullName evidence="2">Uncharacterized protein</fullName>
    </submittedName>
</protein>
<keyword evidence="1" id="KW-0812">Transmembrane</keyword>
<evidence type="ECO:0000256" key="1">
    <source>
        <dbReference type="SAM" id="Phobius"/>
    </source>
</evidence>
<reference evidence="2 3" key="1">
    <citation type="submission" date="2018-06" db="EMBL/GenBank/DDBJ databases">
        <authorList>
            <consortium name="Pathogen Informatics"/>
            <person name="Doyle S."/>
        </authorList>
    </citation>
    <scope>NUCLEOTIDE SEQUENCE [LARGE SCALE GENOMIC DNA]</scope>
    <source>
        <strain evidence="2 3">NCTC11544</strain>
    </source>
</reference>
<evidence type="ECO:0000313" key="3">
    <source>
        <dbReference type="Proteomes" id="UP000255529"/>
    </source>
</evidence>